<accession>A0ABP6U9C6</accession>
<dbReference type="PANTHER" id="PTHR43671:SF13">
    <property type="entry name" value="SERINE_THREONINE-PROTEIN KINASE NEK2"/>
    <property type="match status" value="1"/>
</dbReference>
<dbReference type="Pfam" id="PF00069">
    <property type="entry name" value="Pkinase"/>
    <property type="match status" value="1"/>
</dbReference>
<organism evidence="7 8">
    <name type="scientific">Streptomyces prasinosporus</name>
    <dbReference type="NCBI Taxonomy" id="68256"/>
    <lineage>
        <taxon>Bacteria</taxon>
        <taxon>Bacillati</taxon>
        <taxon>Actinomycetota</taxon>
        <taxon>Actinomycetes</taxon>
        <taxon>Kitasatosporales</taxon>
        <taxon>Streptomycetaceae</taxon>
        <taxon>Streptomyces</taxon>
        <taxon>Streptomyces albogriseolus group</taxon>
    </lineage>
</organism>
<dbReference type="Gene3D" id="1.10.510.10">
    <property type="entry name" value="Transferase(Phosphotransferase) domain 1"/>
    <property type="match status" value="1"/>
</dbReference>
<proteinExistence type="predicted"/>
<dbReference type="PROSITE" id="PS50011">
    <property type="entry name" value="PROTEIN_KINASE_DOM"/>
    <property type="match status" value="1"/>
</dbReference>
<keyword evidence="8" id="KW-1185">Reference proteome</keyword>
<keyword evidence="3" id="KW-0547">Nucleotide-binding</keyword>
<dbReference type="CDD" id="cd14014">
    <property type="entry name" value="STKc_PknB_like"/>
    <property type="match status" value="1"/>
</dbReference>
<evidence type="ECO:0000256" key="2">
    <source>
        <dbReference type="ARBA" id="ARBA00022679"/>
    </source>
</evidence>
<dbReference type="InterPro" id="IPR050660">
    <property type="entry name" value="NEK_Ser/Thr_kinase"/>
</dbReference>
<gene>
    <name evidence="7" type="ORF">GCM10019016_102740</name>
</gene>
<dbReference type="SUPFAM" id="SSF56112">
    <property type="entry name" value="Protein kinase-like (PK-like)"/>
    <property type="match status" value="1"/>
</dbReference>
<keyword evidence="2" id="KW-0808">Transferase</keyword>
<evidence type="ECO:0000313" key="8">
    <source>
        <dbReference type="Proteomes" id="UP001501455"/>
    </source>
</evidence>
<reference evidence="8" key="1">
    <citation type="journal article" date="2019" name="Int. J. Syst. Evol. Microbiol.">
        <title>The Global Catalogue of Microorganisms (GCM) 10K type strain sequencing project: providing services to taxonomists for standard genome sequencing and annotation.</title>
        <authorList>
            <consortium name="The Broad Institute Genomics Platform"/>
            <consortium name="The Broad Institute Genome Sequencing Center for Infectious Disease"/>
            <person name="Wu L."/>
            <person name="Ma J."/>
        </authorList>
    </citation>
    <scope>NUCLEOTIDE SEQUENCE [LARGE SCALE GENOMIC DNA]</scope>
    <source>
        <strain evidence="8">JCM 4816</strain>
    </source>
</reference>
<dbReference type="InterPro" id="IPR000719">
    <property type="entry name" value="Prot_kinase_dom"/>
</dbReference>
<comment type="caution">
    <text evidence="7">The sequence shown here is derived from an EMBL/GenBank/DDBJ whole genome shotgun (WGS) entry which is preliminary data.</text>
</comment>
<evidence type="ECO:0000259" key="6">
    <source>
        <dbReference type="PROSITE" id="PS50011"/>
    </source>
</evidence>
<dbReference type="EMBL" id="BAAAXF010000073">
    <property type="protein sequence ID" value="GAA3503164.1"/>
    <property type="molecule type" value="Genomic_DNA"/>
</dbReference>
<evidence type="ECO:0000313" key="7">
    <source>
        <dbReference type="EMBL" id="GAA3503164.1"/>
    </source>
</evidence>
<dbReference type="PANTHER" id="PTHR43671">
    <property type="entry name" value="SERINE/THREONINE-PROTEIN KINASE NEK"/>
    <property type="match status" value="1"/>
</dbReference>
<dbReference type="RefSeq" id="WP_193457732.1">
    <property type="nucleotide sequence ID" value="NZ_BAAAXF010000073.1"/>
</dbReference>
<dbReference type="InterPro" id="IPR011009">
    <property type="entry name" value="Kinase-like_dom_sf"/>
</dbReference>
<evidence type="ECO:0000256" key="5">
    <source>
        <dbReference type="ARBA" id="ARBA00022840"/>
    </source>
</evidence>
<dbReference type="PIRSF" id="PIRSF000654">
    <property type="entry name" value="Integrin-linked_kinase"/>
    <property type="match status" value="1"/>
</dbReference>
<keyword evidence="4" id="KW-0418">Kinase</keyword>
<name>A0ABP6U9C6_9ACTN</name>
<evidence type="ECO:0000256" key="4">
    <source>
        <dbReference type="ARBA" id="ARBA00022777"/>
    </source>
</evidence>
<feature type="domain" description="Protein kinase" evidence="6">
    <location>
        <begin position="16"/>
        <end position="272"/>
    </location>
</feature>
<dbReference type="Proteomes" id="UP001501455">
    <property type="component" value="Unassembled WGS sequence"/>
</dbReference>
<evidence type="ECO:0000256" key="1">
    <source>
        <dbReference type="ARBA" id="ARBA00012513"/>
    </source>
</evidence>
<sequence length="272" mass="29918">MDQQFTTADVEQAVGVPSVSYLGTGTFGETWRVVTAERDAAYKIIYRDDADLERLRREIASYRRVVSENVVRLDDVLPLAVAGKRRVTLVFEYIEGGDLAQAIPRVRPTADELVNLASGLLAGVAAMHAASLLHRDLKPANIALRGGGYAHPVVLDLGLAKLMDVESITRYPQSIGTPMYMAPEQLRGERALKASDLWAVGVVLYEAATGKHPYVAQGETLSWDEFFRRIAHKPTLPDFLPASVADLIDRCLSDQPHKRGTVAKAIRRIKGE</sequence>
<dbReference type="SMART" id="SM00220">
    <property type="entry name" value="S_TKc"/>
    <property type="match status" value="1"/>
</dbReference>
<keyword evidence="5" id="KW-0067">ATP-binding</keyword>
<evidence type="ECO:0000256" key="3">
    <source>
        <dbReference type="ARBA" id="ARBA00022741"/>
    </source>
</evidence>
<dbReference type="EC" id="2.7.11.1" evidence="1"/>
<protein>
    <recommendedName>
        <fullName evidence="1">non-specific serine/threonine protein kinase</fullName>
        <ecNumber evidence="1">2.7.11.1</ecNumber>
    </recommendedName>
</protein>